<proteinExistence type="inferred from homology"/>
<keyword evidence="4" id="KW-1185">Reference proteome</keyword>
<organism evidence="3 4">
    <name type="scientific">Aureococcus anophagefferens</name>
    <name type="common">Harmful bloom alga</name>
    <dbReference type="NCBI Taxonomy" id="44056"/>
    <lineage>
        <taxon>Eukaryota</taxon>
        <taxon>Sar</taxon>
        <taxon>Stramenopiles</taxon>
        <taxon>Ochrophyta</taxon>
        <taxon>Pelagophyceae</taxon>
        <taxon>Pelagomonadales</taxon>
        <taxon>Pelagomonadaceae</taxon>
        <taxon>Aureococcus</taxon>
    </lineage>
</organism>
<reference evidence="3 4" key="1">
    <citation type="submission" date="2024-03" db="EMBL/GenBank/DDBJ databases">
        <title>Aureococcus anophagefferens CCMP1851 and Kratosvirus quantuckense: Draft genome of a second virus-susceptible host strain in the model system.</title>
        <authorList>
            <person name="Chase E."/>
            <person name="Truchon A.R."/>
            <person name="Schepens W."/>
            <person name="Wilhelm S.W."/>
        </authorList>
    </citation>
    <scope>NUCLEOTIDE SEQUENCE [LARGE SCALE GENOMIC DNA]</scope>
    <source>
        <strain evidence="3 4">CCMP1851</strain>
    </source>
</reference>
<evidence type="ECO:0000313" key="4">
    <source>
        <dbReference type="Proteomes" id="UP001363151"/>
    </source>
</evidence>
<feature type="chain" id="PRO_5047246387" evidence="2">
    <location>
        <begin position="18"/>
        <end position="651"/>
    </location>
</feature>
<name>A0ABR1FJM6_AURAN</name>
<dbReference type="InterPro" id="IPR005322">
    <property type="entry name" value="Peptidase_C69"/>
</dbReference>
<feature type="signal peptide" evidence="2">
    <location>
        <begin position="1"/>
        <end position="17"/>
    </location>
</feature>
<evidence type="ECO:0000313" key="3">
    <source>
        <dbReference type="EMBL" id="KAK7232086.1"/>
    </source>
</evidence>
<dbReference type="PANTHER" id="PTHR12994:SF17">
    <property type="entry name" value="LD30995P"/>
    <property type="match status" value="1"/>
</dbReference>
<dbReference type="Pfam" id="PF03577">
    <property type="entry name" value="Peptidase_C69"/>
    <property type="match status" value="1"/>
</dbReference>
<evidence type="ECO:0000256" key="2">
    <source>
        <dbReference type="SAM" id="SignalP"/>
    </source>
</evidence>
<dbReference type="PANTHER" id="PTHR12994">
    <property type="entry name" value="SECERNIN"/>
    <property type="match status" value="1"/>
</dbReference>
<accession>A0ABR1FJM6</accession>
<protein>
    <submittedName>
        <fullName evidence="3">Peptidase</fullName>
    </submittedName>
</protein>
<keyword evidence="2" id="KW-0732">Signal</keyword>
<gene>
    <name evidence="3" type="ORF">SO694_00031281</name>
</gene>
<comment type="caution">
    <text evidence="3">The sequence shown here is derived from an EMBL/GenBank/DDBJ whole genome shotgun (WGS) entry which is preliminary data.</text>
</comment>
<comment type="similarity">
    <text evidence="1">Belongs to the peptidase C69 family. Secernin subfamily.</text>
</comment>
<evidence type="ECO:0000256" key="1">
    <source>
        <dbReference type="ARBA" id="ARBA00005705"/>
    </source>
</evidence>
<sequence length="651" mass="69992">MIRLASLVALVAPAIQSLVILGDDYDPAWLNDRCTSIIVGADATGDGGPTTSHTNDCNACDFRLSKVEAKTVDPEGDRPVYRYRAEYPRFVGDAKGSTYAAAALKDYYPWKENKGDFAPLGTIPWGTSRTNAYVDGAYAMMNEHQLAIGESTCGARITALPVSEGGLALLDARELSTIALERCATAKCAVELMGALAEEYGYYGADSTAGEAGEALTVVDTEHAWVFHILADDTGASAVWAARRVPPGDVAVVANQFVITTLPEEEKGDWWLASDNVRTVAAKVGLWDGAADFNFLEVYGLSRLHLSPYATRRQWRVFDTAAPSLNLPGDTDAWGRDYPFSVTAESTFGADAVKALFRDHYEGTPYDMTRGIAAGPHGDPNRFDTSATFDVGYAHAGDAVTMDEASSGMFERAISIFRCSYSFVSQSRGVRGEAAGYPSVLWVAQYAPHAASYVPVYVDADAVPEPLASGSLHAVDAKAQYWAHAMVGNWAARFWDAAMPIVAKTIDDVANDIEAKRRAVEEAAKDADGAARAAALGAFANATAADALATWWALFWDLAATVKDGQRLDDIHVEKLNPTKLFYPRRWLDAIHFFPGSEKSAWATYAPSETSIVAYGISFLLGAALAAFMVKQKEPKAEPVPATNGYGLVNA</sequence>
<dbReference type="Proteomes" id="UP001363151">
    <property type="component" value="Unassembled WGS sequence"/>
</dbReference>
<dbReference type="EMBL" id="JBBJCI010000371">
    <property type="protein sequence ID" value="KAK7232086.1"/>
    <property type="molecule type" value="Genomic_DNA"/>
</dbReference>